<name>A0A813H4S8_POLGL</name>
<accession>A0A813H4S8</accession>
<evidence type="ECO:0000313" key="2">
    <source>
        <dbReference type="EMBL" id="CAE8632632.1"/>
    </source>
</evidence>
<comment type="caution">
    <text evidence="2">The sequence shown here is derived from an EMBL/GenBank/DDBJ whole genome shotgun (WGS) entry which is preliminary data.</text>
</comment>
<dbReference type="AlphaFoldDB" id="A0A813H4S8"/>
<dbReference type="EMBL" id="CAJNNV010030477">
    <property type="protein sequence ID" value="CAE8632632.1"/>
    <property type="molecule type" value="Genomic_DNA"/>
</dbReference>
<evidence type="ECO:0000256" key="1">
    <source>
        <dbReference type="SAM" id="MobiDB-lite"/>
    </source>
</evidence>
<feature type="compositionally biased region" description="Polar residues" evidence="1">
    <location>
        <begin position="169"/>
        <end position="185"/>
    </location>
</feature>
<sequence>SKRSALSEGCETRTEPNSSGSRTPQPPETPMASDSEPFEASFDHFPLPPFGAEVQTSPRSLAALSQFPGSCGLASQQPAVVFLPNIASPARQRLTAEVSVQTGRQLPDEVTPQRAPGVSIAVQAGRTPLLSDSSMQATECRDTVDSATQVKPALQDASSQARGECTEFASQTEAAPTVETSSQAGSEFLPSSVETQTAEAQCVHAGVQAEWEAPAVEAVKAVAATAEFGMQTTPAMLKSATSQTQAAERTNMATQVILPQMVHMSVQAKDEVAASQAAAREGQLKELQSRLQASQAAEVETTRLIAESTQLSEELGRCKDQSQAWMQMAQTKALGQMNITILCPRAECTVNGQRVEMDSWNPDKIRAEFEEQVLPRFSKIFVDEGAAAAGQAKPEAVQATMQEFASVFRERLAAMLSAPNAAAAVTAANARGAKAVSQP</sequence>
<gene>
    <name evidence="2" type="ORF">PGLA1383_LOCUS48566</name>
</gene>
<organism evidence="2 3">
    <name type="scientific">Polarella glacialis</name>
    <name type="common">Dinoflagellate</name>
    <dbReference type="NCBI Taxonomy" id="89957"/>
    <lineage>
        <taxon>Eukaryota</taxon>
        <taxon>Sar</taxon>
        <taxon>Alveolata</taxon>
        <taxon>Dinophyceae</taxon>
        <taxon>Suessiales</taxon>
        <taxon>Suessiaceae</taxon>
        <taxon>Polarella</taxon>
    </lineage>
</organism>
<protein>
    <submittedName>
        <fullName evidence="2">Uncharacterized protein</fullName>
    </submittedName>
</protein>
<dbReference type="OrthoDB" id="10342503at2759"/>
<keyword evidence="3" id="KW-1185">Reference proteome</keyword>
<evidence type="ECO:0000313" key="3">
    <source>
        <dbReference type="Proteomes" id="UP000654075"/>
    </source>
</evidence>
<reference evidence="2" key="1">
    <citation type="submission" date="2021-02" db="EMBL/GenBank/DDBJ databases">
        <authorList>
            <person name="Dougan E. K."/>
            <person name="Rhodes N."/>
            <person name="Thang M."/>
            <person name="Chan C."/>
        </authorList>
    </citation>
    <scope>NUCLEOTIDE SEQUENCE</scope>
</reference>
<feature type="region of interest" description="Disordered" evidence="1">
    <location>
        <begin position="1"/>
        <end position="50"/>
    </location>
</feature>
<proteinExistence type="predicted"/>
<feature type="region of interest" description="Disordered" evidence="1">
    <location>
        <begin position="169"/>
        <end position="193"/>
    </location>
</feature>
<dbReference type="Proteomes" id="UP000654075">
    <property type="component" value="Unassembled WGS sequence"/>
</dbReference>
<feature type="non-terminal residue" evidence="2">
    <location>
        <position position="1"/>
    </location>
</feature>